<keyword evidence="15" id="KW-1185">Reference proteome</keyword>
<comment type="similarity">
    <text evidence="2">Belongs to the ABC transporter superfamily. ABCB family. Multidrug resistance exporter (TC 3.A.1.201) subfamily.</text>
</comment>
<reference evidence="15" key="1">
    <citation type="submission" date="2011-05" db="EMBL/GenBank/DDBJ databases">
        <authorList>
            <person name="Richards S.R."/>
            <person name="Qu J."/>
            <person name="Jiang H."/>
            <person name="Jhangiani S.N."/>
            <person name="Agravi P."/>
            <person name="Goodspeed R."/>
            <person name="Gross S."/>
            <person name="Mandapat C."/>
            <person name="Jackson L."/>
            <person name="Mathew T."/>
            <person name="Pu L."/>
            <person name="Thornton R."/>
            <person name="Saada N."/>
            <person name="Wilczek-Boney K.B."/>
            <person name="Lee S."/>
            <person name="Kovar C."/>
            <person name="Wu Y."/>
            <person name="Scherer S.E."/>
            <person name="Worley K.C."/>
            <person name="Muzny D.M."/>
            <person name="Gibbs R."/>
        </authorList>
    </citation>
    <scope>NUCLEOTIDE SEQUENCE</scope>
    <source>
        <strain evidence="15">Brora</strain>
    </source>
</reference>
<feature type="domain" description="ABC transmembrane type-1" evidence="13">
    <location>
        <begin position="593"/>
        <end position="814"/>
    </location>
</feature>
<comment type="subcellular location">
    <subcellularLocation>
        <location evidence="1">Cell membrane</location>
        <topology evidence="1">Multi-pass membrane protein</topology>
    </subcellularLocation>
</comment>
<feature type="transmembrane region" description="Helical" evidence="11">
    <location>
        <begin position="12"/>
        <end position="33"/>
    </location>
</feature>
<evidence type="ECO:0000259" key="12">
    <source>
        <dbReference type="PROSITE" id="PS50893"/>
    </source>
</evidence>
<dbReference type="SUPFAM" id="SSF90123">
    <property type="entry name" value="ABC transporter transmembrane region"/>
    <property type="match status" value="2"/>
</dbReference>
<dbReference type="InterPro" id="IPR017871">
    <property type="entry name" value="ABC_transporter-like_CS"/>
</dbReference>
<evidence type="ECO:0000313" key="15">
    <source>
        <dbReference type="Proteomes" id="UP000014500"/>
    </source>
</evidence>
<accession>T1J7D2</accession>
<dbReference type="EMBL" id="JH431920">
    <property type="status" value="NOT_ANNOTATED_CDS"/>
    <property type="molecule type" value="Genomic_DNA"/>
</dbReference>
<dbReference type="Pfam" id="PF00664">
    <property type="entry name" value="ABC_membrane"/>
    <property type="match status" value="2"/>
</dbReference>
<feature type="transmembrane region" description="Helical" evidence="11">
    <location>
        <begin position="108"/>
        <end position="125"/>
    </location>
</feature>
<dbReference type="InterPro" id="IPR039421">
    <property type="entry name" value="Type_1_exporter"/>
</dbReference>
<feature type="transmembrane region" description="Helical" evidence="11">
    <location>
        <begin position="634"/>
        <end position="657"/>
    </location>
</feature>
<organism evidence="14 15">
    <name type="scientific">Strigamia maritima</name>
    <name type="common">European centipede</name>
    <name type="synonym">Geophilus maritimus</name>
    <dbReference type="NCBI Taxonomy" id="126957"/>
    <lineage>
        <taxon>Eukaryota</taxon>
        <taxon>Metazoa</taxon>
        <taxon>Ecdysozoa</taxon>
        <taxon>Arthropoda</taxon>
        <taxon>Myriapoda</taxon>
        <taxon>Chilopoda</taxon>
        <taxon>Pleurostigmophora</taxon>
        <taxon>Geophilomorpha</taxon>
        <taxon>Linotaeniidae</taxon>
        <taxon>Strigamia</taxon>
    </lineage>
</organism>
<evidence type="ECO:0000256" key="1">
    <source>
        <dbReference type="ARBA" id="ARBA00004651"/>
    </source>
</evidence>
<dbReference type="PROSITE" id="PS00211">
    <property type="entry name" value="ABC_TRANSPORTER_1"/>
    <property type="match status" value="1"/>
</dbReference>
<dbReference type="PANTHER" id="PTHR43394:SF27">
    <property type="entry name" value="ATP-DEPENDENT TRANSLOCASE ABCB1-LIKE"/>
    <property type="match status" value="1"/>
</dbReference>
<feature type="transmembrane region" description="Helical" evidence="11">
    <location>
        <begin position="707"/>
        <end position="736"/>
    </location>
</feature>
<feature type="transmembrane region" description="Helical" evidence="11">
    <location>
        <begin position="82"/>
        <end position="102"/>
    </location>
</feature>
<dbReference type="GO" id="GO:0005886">
    <property type="term" value="C:plasma membrane"/>
    <property type="evidence" value="ECO:0007669"/>
    <property type="project" value="UniProtKB-SubCell"/>
</dbReference>
<dbReference type="EnsemblMetazoa" id="SMAR009573-RA">
    <property type="protein sequence ID" value="SMAR009573-PA"/>
    <property type="gene ID" value="SMAR009573"/>
</dbReference>
<dbReference type="PhylomeDB" id="T1J7D2"/>
<sequence length="897" mass="100345">MADVQEFGVGSFIIGCYQLIFCYVMMITMTHAAKSQVHRIKLIYFKSLLRQDIAWFDTYRGDLTIQAGQALIKLEDAIGQKFALLLFFFFECIINLVVALFYGWKLTLVILSLIPFLLLCIFIFNKIETRLDEKQTTAYSKASALAEEAFSSIRTVTAFGGEKTIVKWYNSKLKRAQRAGIAKGFVGALAQSFVWAFDYGSYSLGFWYGVQLIIQSRENEDFEYEPSTLLIVFFCIMTGAMALGLAMPYWDELNSSKLIIIPVFAIVQREPLVDSSSQLGLKPSRCKGFIEIRNVSFRYPARPDIQILNKVSLVFRTGEKVAIVGSSGCGKSTILHLIERFYDPDEGQVLIDGCDIRELNLQWIRRNIGFVTQEPVLFASSIRENIAAGLNVSEEEIINATKLANADDFVTKLPSSYATLVGERGSHLSGGQKQKIALARAFIKNPSVMLLDEATSALDLQSETMVQADLDKTGENRTTIVVAHRLQTVKNCHRIVVMDHGSVAEMGTHDELMKLKGFYFSLVESQIVQDVADVELDSDLESQKLAQLLSSKRPKRVSILAESKISISDDVINTTPSFIRILKLNKREWLHLFVGGIGALGFGCSIPCFAMLFGEVMGVFAISDPDMARHQVNYYSVFFLIVAVCAGFCIFLQLHMFSIAGEFLIMRVRSMVLSAILRQETSWFDIPANTTGALCTRLSTDANNVQGMFFATGIGLGILLQAIGALGISLIIALILVWKQALVSSIMIPFICLATFLESKFISGELVLEMKDQEISAHIAIEAISNIKTIASLCVENIFFEKYKESLQISKKLQEFNKFHPSEDLLGLLLFLLFNIKFQFYTENVDLPIIPLSSIKQHLRGLLFGFAQAIESWSYAVSLWYGGYLIKTEGTSYKDSW</sequence>
<keyword evidence="6" id="KW-0547">Nucleotide-binding</keyword>
<dbReference type="InterPro" id="IPR036640">
    <property type="entry name" value="ABC1_TM_sf"/>
</dbReference>
<evidence type="ECO:0000256" key="8">
    <source>
        <dbReference type="ARBA" id="ARBA00022989"/>
    </source>
</evidence>
<feature type="domain" description="ABC transporter" evidence="12">
    <location>
        <begin position="290"/>
        <end position="525"/>
    </location>
</feature>
<dbReference type="AlphaFoldDB" id="T1J7D2"/>
<dbReference type="GO" id="GO:0090374">
    <property type="term" value="P:oligopeptide export from mitochondrion"/>
    <property type="evidence" value="ECO:0007669"/>
    <property type="project" value="TreeGrafter"/>
</dbReference>
<dbReference type="CDD" id="cd18577">
    <property type="entry name" value="ABC_6TM_Pgp_ABCB1_D1_like"/>
    <property type="match status" value="1"/>
</dbReference>
<evidence type="ECO:0000256" key="11">
    <source>
        <dbReference type="SAM" id="Phobius"/>
    </source>
</evidence>
<proteinExistence type="inferred from homology"/>
<keyword evidence="5" id="KW-0677">Repeat</keyword>
<evidence type="ECO:0000256" key="3">
    <source>
        <dbReference type="ARBA" id="ARBA00022448"/>
    </source>
</evidence>
<keyword evidence="9 11" id="KW-0472">Membrane</keyword>
<reference evidence="14" key="2">
    <citation type="submission" date="2015-02" db="UniProtKB">
        <authorList>
            <consortium name="EnsemblMetazoa"/>
        </authorList>
    </citation>
    <scope>IDENTIFICATION</scope>
</reference>
<evidence type="ECO:0000313" key="14">
    <source>
        <dbReference type="EnsemblMetazoa" id="SMAR009573-PA"/>
    </source>
</evidence>
<dbReference type="OMA" id="DQHIRMF"/>
<dbReference type="PANTHER" id="PTHR43394">
    <property type="entry name" value="ATP-DEPENDENT PERMEASE MDL1, MITOCHONDRIAL"/>
    <property type="match status" value="1"/>
</dbReference>
<keyword evidence="10" id="KW-0325">Glycoprotein</keyword>
<dbReference type="Gene3D" id="3.40.50.300">
    <property type="entry name" value="P-loop containing nucleotide triphosphate hydrolases"/>
    <property type="match status" value="1"/>
</dbReference>
<feature type="transmembrane region" description="Helical" evidence="11">
    <location>
        <begin position="589"/>
        <end position="614"/>
    </location>
</feature>
<dbReference type="InterPro" id="IPR003439">
    <property type="entry name" value="ABC_transporter-like_ATP-bd"/>
</dbReference>
<dbReference type="GO" id="GO:0005743">
    <property type="term" value="C:mitochondrial inner membrane"/>
    <property type="evidence" value="ECO:0007669"/>
    <property type="project" value="TreeGrafter"/>
</dbReference>
<evidence type="ECO:0000259" key="13">
    <source>
        <dbReference type="PROSITE" id="PS50929"/>
    </source>
</evidence>
<dbReference type="GO" id="GO:0005524">
    <property type="term" value="F:ATP binding"/>
    <property type="evidence" value="ECO:0007669"/>
    <property type="project" value="UniProtKB-KW"/>
</dbReference>
<dbReference type="eggNOG" id="KOG0055">
    <property type="taxonomic scope" value="Eukaryota"/>
</dbReference>
<dbReference type="InterPro" id="IPR011527">
    <property type="entry name" value="ABC1_TM_dom"/>
</dbReference>
<protein>
    <recommendedName>
        <fullName evidence="16">ABC transmembrane type-1 domain-containing protein</fullName>
    </recommendedName>
</protein>
<dbReference type="STRING" id="126957.T1J7D2"/>
<dbReference type="InterPro" id="IPR027417">
    <property type="entry name" value="P-loop_NTPase"/>
</dbReference>
<dbReference type="PROSITE" id="PS50893">
    <property type="entry name" value="ABC_TRANSPORTER_2"/>
    <property type="match status" value="1"/>
</dbReference>
<dbReference type="PROSITE" id="PS50929">
    <property type="entry name" value="ABC_TM1F"/>
    <property type="match status" value="2"/>
</dbReference>
<evidence type="ECO:0000256" key="6">
    <source>
        <dbReference type="ARBA" id="ARBA00022741"/>
    </source>
</evidence>
<dbReference type="InterPro" id="IPR003593">
    <property type="entry name" value="AAA+_ATPase"/>
</dbReference>
<evidence type="ECO:0000256" key="7">
    <source>
        <dbReference type="ARBA" id="ARBA00022840"/>
    </source>
</evidence>
<dbReference type="SMART" id="SM00382">
    <property type="entry name" value="AAA"/>
    <property type="match status" value="1"/>
</dbReference>
<dbReference type="Pfam" id="PF00005">
    <property type="entry name" value="ABC_tran"/>
    <property type="match status" value="1"/>
</dbReference>
<feature type="transmembrane region" description="Helical" evidence="11">
    <location>
        <begin position="229"/>
        <end position="250"/>
    </location>
</feature>
<keyword evidence="3" id="KW-0813">Transport</keyword>
<dbReference type="CDD" id="cd03249">
    <property type="entry name" value="ABC_MTABC3_MDL1_MDL2"/>
    <property type="match status" value="1"/>
</dbReference>
<dbReference type="GO" id="GO:0015421">
    <property type="term" value="F:ABC-type oligopeptide transporter activity"/>
    <property type="evidence" value="ECO:0007669"/>
    <property type="project" value="TreeGrafter"/>
</dbReference>
<evidence type="ECO:0000256" key="9">
    <source>
        <dbReference type="ARBA" id="ARBA00023136"/>
    </source>
</evidence>
<keyword evidence="4 11" id="KW-0812">Transmembrane</keyword>
<dbReference type="Proteomes" id="UP000014500">
    <property type="component" value="Unassembled WGS sequence"/>
</dbReference>
<dbReference type="FunFam" id="3.40.50.300:FF:000066">
    <property type="entry name" value="ABC transporter B family member 1"/>
    <property type="match status" value="1"/>
</dbReference>
<dbReference type="CDD" id="cd18578">
    <property type="entry name" value="ABC_6TM_Pgp_ABCB1_D2_like"/>
    <property type="match status" value="1"/>
</dbReference>
<evidence type="ECO:0000256" key="2">
    <source>
        <dbReference type="ARBA" id="ARBA00007577"/>
    </source>
</evidence>
<feature type="domain" description="ABC transmembrane type-1" evidence="13">
    <location>
        <begin position="1"/>
        <end position="255"/>
    </location>
</feature>
<name>T1J7D2_STRMM</name>
<evidence type="ECO:0000256" key="10">
    <source>
        <dbReference type="ARBA" id="ARBA00023180"/>
    </source>
</evidence>
<dbReference type="Gene3D" id="1.20.1560.10">
    <property type="entry name" value="ABC transporter type 1, transmembrane domain"/>
    <property type="match status" value="1"/>
</dbReference>
<keyword evidence="7" id="KW-0067">ATP-binding</keyword>
<keyword evidence="8 11" id="KW-1133">Transmembrane helix</keyword>
<dbReference type="SUPFAM" id="SSF52540">
    <property type="entry name" value="P-loop containing nucleoside triphosphate hydrolases"/>
    <property type="match status" value="1"/>
</dbReference>
<evidence type="ECO:0000256" key="4">
    <source>
        <dbReference type="ARBA" id="ARBA00022692"/>
    </source>
</evidence>
<evidence type="ECO:0008006" key="16">
    <source>
        <dbReference type="Google" id="ProtNLM"/>
    </source>
</evidence>
<evidence type="ECO:0000256" key="5">
    <source>
        <dbReference type="ARBA" id="ARBA00022737"/>
    </source>
</evidence>
<dbReference type="HOGENOM" id="CLU_000604_17_2_1"/>
<dbReference type="GO" id="GO:0016887">
    <property type="term" value="F:ATP hydrolysis activity"/>
    <property type="evidence" value="ECO:0007669"/>
    <property type="project" value="InterPro"/>
</dbReference>